<feature type="region of interest" description="Disordered" evidence="2">
    <location>
        <begin position="1"/>
        <end position="88"/>
    </location>
</feature>
<dbReference type="OrthoDB" id="5422202at2"/>
<dbReference type="Pfam" id="PF03993">
    <property type="entry name" value="DUF349"/>
    <property type="match status" value="5"/>
</dbReference>
<feature type="compositionally biased region" description="Basic and acidic residues" evidence="2">
    <location>
        <begin position="50"/>
        <end position="67"/>
    </location>
</feature>
<dbReference type="AlphaFoldDB" id="A0A2N3HH58"/>
<evidence type="ECO:0000256" key="2">
    <source>
        <dbReference type="SAM" id="MobiDB-lite"/>
    </source>
</evidence>
<accession>A0A2N3HH58</accession>
<comment type="caution">
    <text evidence="3">The sequence shown here is derived from an EMBL/GenBank/DDBJ whole genome shotgun (WGS) entry which is preliminary data.</text>
</comment>
<keyword evidence="4" id="KW-1185">Reference proteome</keyword>
<feature type="compositionally biased region" description="Basic and acidic residues" evidence="2">
    <location>
        <begin position="12"/>
        <end position="33"/>
    </location>
</feature>
<name>A0A2N3HH58_9FLAO</name>
<evidence type="ECO:0000313" key="4">
    <source>
        <dbReference type="Proteomes" id="UP000233435"/>
    </source>
</evidence>
<dbReference type="InterPro" id="IPR007139">
    <property type="entry name" value="DUF349"/>
</dbReference>
<organism evidence="3 4">
    <name type="scientific">Confluentibacter flavum</name>
    <dbReference type="NCBI Taxonomy" id="1909700"/>
    <lineage>
        <taxon>Bacteria</taxon>
        <taxon>Pseudomonadati</taxon>
        <taxon>Bacteroidota</taxon>
        <taxon>Flavobacteriia</taxon>
        <taxon>Flavobacteriales</taxon>
        <taxon>Flavobacteriaceae</taxon>
        <taxon>Confluentibacter</taxon>
    </lineage>
</organism>
<protein>
    <submittedName>
        <fullName evidence="3">DUF349 domain-containing protein</fullName>
    </submittedName>
</protein>
<dbReference type="Proteomes" id="UP000233435">
    <property type="component" value="Unassembled WGS sequence"/>
</dbReference>
<feature type="coiled-coil region" evidence="1">
    <location>
        <begin position="569"/>
        <end position="660"/>
    </location>
</feature>
<dbReference type="RefSeq" id="WP_106660588.1">
    <property type="nucleotide sequence ID" value="NZ_PJEO01000051.1"/>
</dbReference>
<sequence>MSEIDNLQNADGPEKHSQPIHSNNDDDAIKTEEVPSNTKNIETSAEENAPEEKKPAKSKDSDGHEELLNEIDDSNAEDSEDEGNKDRHTIEFKEYDKMSLEALAIELEKLVKNEKVQAIKKQVDAIKIEFNSQFNDLLEEKKADFINDGGNEIDFYYTTPFQKQFINAYKEYRNKLHEHRKNLDQNLKQNLANKLEIIEEIKGLINVEENINTTYKHFKELQERWRNTGPIPRDKYNNAWNSYHHHVEMFYDFLHLNRDLRDLDFKHNLEQKVKIIERAEELAQDTDIMRSFRELQELHKMWKEELGPVDREHREAIWERFKSATKIINDKRQSYYQEIDKSYEKNLDIKLDIIKKINEINSQETKSHGAWQNKIKAIEALRNDFFNAGKVPIKVNESTWAKFKASVRTFNRQKNAFYKGLKKDQFTNLQKKLELIKIAEDNKDSEDIEVTTALMKKIQNDWKKVGHVPRKDSDKIWNQFKAACNHFFNRLHANRNAENKESLDAFNKKQELLEVLKSLKLTKDKEKDLETIKEYINQWNTIGRVPNDKRYIEGKYSKVLDDLFSNLKMDKDELEMIKFENKLEDLNNSDNNKNLDNERSFIRKKIDEIKGQINQLENNLQFFTNVDDDNPVVKEVLNNIENHKDELKLWKKKLSKIKELY</sequence>
<feature type="compositionally biased region" description="Acidic residues" evidence="2">
    <location>
        <begin position="68"/>
        <end position="81"/>
    </location>
</feature>
<feature type="coiled-coil region" evidence="1">
    <location>
        <begin position="162"/>
        <end position="189"/>
    </location>
</feature>
<reference evidence="3 4" key="1">
    <citation type="submission" date="2017-12" db="EMBL/GenBank/DDBJ databases">
        <title>Confluentibacter flavum sp. nov., isolated from the saline lake.</title>
        <authorList>
            <person name="Yu L."/>
        </authorList>
    </citation>
    <scope>NUCLEOTIDE SEQUENCE [LARGE SCALE GENOMIC DNA]</scope>
    <source>
        <strain evidence="3 4">3B</strain>
    </source>
</reference>
<feature type="compositionally biased region" description="Polar residues" evidence="2">
    <location>
        <begin position="34"/>
        <end position="43"/>
    </location>
</feature>
<evidence type="ECO:0000313" key="3">
    <source>
        <dbReference type="EMBL" id="PKQ44305.1"/>
    </source>
</evidence>
<keyword evidence="1" id="KW-0175">Coiled coil</keyword>
<gene>
    <name evidence="3" type="ORF">CSW08_14500</name>
</gene>
<dbReference type="EMBL" id="PJEO01000051">
    <property type="protein sequence ID" value="PKQ44305.1"/>
    <property type="molecule type" value="Genomic_DNA"/>
</dbReference>
<proteinExistence type="predicted"/>
<evidence type="ECO:0000256" key="1">
    <source>
        <dbReference type="SAM" id="Coils"/>
    </source>
</evidence>